<reference evidence="3" key="1">
    <citation type="submission" date="2021-01" db="EMBL/GenBank/DDBJ databases">
        <authorList>
            <consortium name="Genoscope - CEA"/>
            <person name="William W."/>
        </authorList>
    </citation>
    <scope>NUCLEOTIDE SEQUENCE</scope>
</reference>
<evidence type="ECO:0000256" key="1">
    <source>
        <dbReference type="SAM" id="Coils"/>
    </source>
</evidence>
<keyword evidence="1" id="KW-0175">Coiled coil</keyword>
<dbReference type="OMA" id="MPTIQEH"/>
<organism evidence="3 4">
    <name type="scientific">Paramecium primaurelia</name>
    <dbReference type="NCBI Taxonomy" id="5886"/>
    <lineage>
        <taxon>Eukaryota</taxon>
        <taxon>Sar</taxon>
        <taxon>Alveolata</taxon>
        <taxon>Ciliophora</taxon>
        <taxon>Intramacronucleata</taxon>
        <taxon>Oligohymenophorea</taxon>
        <taxon>Peniculida</taxon>
        <taxon>Parameciidae</taxon>
        <taxon>Paramecium</taxon>
    </lineage>
</organism>
<evidence type="ECO:0000313" key="3">
    <source>
        <dbReference type="EMBL" id="CAD8092950.1"/>
    </source>
</evidence>
<feature type="coiled-coil region" evidence="1">
    <location>
        <begin position="44"/>
        <end position="83"/>
    </location>
</feature>
<comment type="caution">
    <text evidence="3">The sequence shown here is derived from an EMBL/GenBank/DDBJ whole genome shotgun (WGS) entry which is preliminary data.</text>
</comment>
<evidence type="ECO:0000256" key="2">
    <source>
        <dbReference type="SAM" id="MobiDB-lite"/>
    </source>
</evidence>
<feature type="compositionally biased region" description="Basic and acidic residues" evidence="2">
    <location>
        <begin position="124"/>
        <end position="137"/>
    </location>
</feature>
<keyword evidence="4" id="KW-1185">Reference proteome</keyword>
<name>A0A8S1NLE4_PARPR</name>
<sequence length="185" mass="22423">MSTKRQNQKEKLKIMPTIQEHNDLVAEIPKMFTNEVGENQKYYQNDYQRDINEYQNQEKEINLDQFEQQYAQISNNNIIYNNNPQKLIDFTHQQDCKKMQKQNVQIKQTNDIQQLQEIPNPNQLDRKNQQKQSKEIKPQSTLNEEIKIFEERIVKYTSEVNQEIKLSPKLSEEWKKKFTFIKKKK</sequence>
<dbReference type="EMBL" id="CAJJDM010000095">
    <property type="protein sequence ID" value="CAD8092950.1"/>
    <property type="molecule type" value="Genomic_DNA"/>
</dbReference>
<accession>A0A8S1NLE4</accession>
<dbReference type="Proteomes" id="UP000688137">
    <property type="component" value="Unassembled WGS sequence"/>
</dbReference>
<dbReference type="AlphaFoldDB" id="A0A8S1NLE4"/>
<evidence type="ECO:0000313" key="4">
    <source>
        <dbReference type="Proteomes" id="UP000688137"/>
    </source>
</evidence>
<protein>
    <submittedName>
        <fullName evidence="3">Uncharacterized protein</fullName>
    </submittedName>
</protein>
<feature type="region of interest" description="Disordered" evidence="2">
    <location>
        <begin position="120"/>
        <end position="141"/>
    </location>
</feature>
<gene>
    <name evidence="3" type="ORF">PPRIM_AZ9-3.1.T0920045</name>
</gene>
<proteinExistence type="predicted"/>